<protein>
    <submittedName>
        <fullName evidence="1">Uncharacterized protein</fullName>
    </submittedName>
</protein>
<dbReference type="EnsemblMetazoa" id="GAUT047458-RA">
    <property type="protein sequence ID" value="GAUT047458-PA"/>
    <property type="gene ID" value="GAUT047458"/>
</dbReference>
<organism evidence="1 2">
    <name type="scientific">Glossina austeni</name>
    <name type="common">Savannah tsetse fly</name>
    <dbReference type="NCBI Taxonomy" id="7395"/>
    <lineage>
        <taxon>Eukaryota</taxon>
        <taxon>Metazoa</taxon>
        <taxon>Ecdysozoa</taxon>
        <taxon>Arthropoda</taxon>
        <taxon>Hexapoda</taxon>
        <taxon>Insecta</taxon>
        <taxon>Pterygota</taxon>
        <taxon>Neoptera</taxon>
        <taxon>Endopterygota</taxon>
        <taxon>Diptera</taxon>
        <taxon>Brachycera</taxon>
        <taxon>Muscomorpha</taxon>
        <taxon>Hippoboscoidea</taxon>
        <taxon>Glossinidae</taxon>
        <taxon>Glossina</taxon>
    </lineage>
</organism>
<dbReference type="Proteomes" id="UP000078200">
    <property type="component" value="Unassembled WGS sequence"/>
</dbReference>
<sequence>MIRKISHVHTRKGFGINGNSTLSTLPISDVYEVEYTNGCEEFLIAYTDLNEGFSNSWNNPLCILNSNNQCNVHLCPVSSVVHVSPAPSMGQYKISSYNLVKALRADV</sequence>
<evidence type="ECO:0000313" key="1">
    <source>
        <dbReference type="EnsemblMetazoa" id="GAUT047458-PA"/>
    </source>
</evidence>
<accession>A0A1A9VTX0</accession>
<dbReference type="VEuPathDB" id="VectorBase:GAUT047458"/>
<evidence type="ECO:0000313" key="2">
    <source>
        <dbReference type="Proteomes" id="UP000078200"/>
    </source>
</evidence>
<reference evidence="1" key="1">
    <citation type="submission" date="2020-05" db="UniProtKB">
        <authorList>
            <consortium name="EnsemblMetazoa"/>
        </authorList>
    </citation>
    <scope>IDENTIFICATION</scope>
    <source>
        <strain evidence="1">TTRI</strain>
    </source>
</reference>
<name>A0A1A9VTX0_GLOAU</name>
<dbReference type="AlphaFoldDB" id="A0A1A9VTX0"/>
<keyword evidence="2" id="KW-1185">Reference proteome</keyword>
<proteinExistence type="predicted"/>